<keyword evidence="1 5" id="KW-0378">Hydrolase</keyword>
<gene>
    <name evidence="9" type="ORF">ACFSYH_06660</name>
</gene>
<evidence type="ECO:0000256" key="6">
    <source>
        <dbReference type="SAM" id="MobiDB-lite"/>
    </source>
</evidence>
<dbReference type="Proteomes" id="UP001597391">
    <property type="component" value="Unassembled WGS sequence"/>
</dbReference>
<dbReference type="SUPFAM" id="SSF51055">
    <property type="entry name" value="Carbohydrate binding domain"/>
    <property type="match status" value="2"/>
</dbReference>
<dbReference type="SMART" id="SM00636">
    <property type="entry name" value="Glyco_18"/>
    <property type="match status" value="1"/>
</dbReference>
<dbReference type="Gene3D" id="2.10.10.20">
    <property type="entry name" value="Carbohydrate-binding module superfamily 5/12"/>
    <property type="match status" value="2"/>
</dbReference>
<dbReference type="PANTHER" id="PTHR11177">
    <property type="entry name" value="CHITINASE"/>
    <property type="match status" value="1"/>
</dbReference>
<dbReference type="InterPro" id="IPR036573">
    <property type="entry name" value="CBM_sf_5/12"/>
</dbReference>
<accession>A0ABW5XGM6</accession>
<dbReference type="InterPro" id="IPR011583">
    <property type="entry name" value="Chitinase_II/V-like_cat"/>
</dbReference>
<dbReference type="Pfam" id="PF00704">
    <property type="entry name" value="Glyco_hydro_18"/>
    <property type="match status" value="1"/>
</dbReference>
<evidence type="ECO:0000256" key="1">
    <source>
        <dbReference type="ARBA" id="ARBA00022801"/>
    </source>
</evidence>
<keyword evidence="10" id="KW-1185">Reference proteome</keyword>
<proteinExistence type="predicted"/>
<dbReference type="Gene3D" id="3.20.20.80">
    <property type="entry name" value="Glycosidases"/>
    <property type="match status" value="2"/>
</dbReference>
<evidence type="ECO:0000256" key="7">
    <source>
        <dbReference type="SAM" id="SignalP"/>
    </source>
</evidence>
<feature type="signal peptide" evidence="7">
    <location>
        <begin position="1"/>
        <end position="34"/>
    </location>
</feature>
<dbReference type="Gene3D" id="3.10.50.10">
    <property type="match status" value="1"/>
</dbReference>
<dbReference type="InterPro" id="IPR001223">
    <property type="entry name" value="Glyco_hydro18_cat"/>
</dbReference>
<dbReference type="SMART" id="SM00495">
    <property type="entry name" value="ChtBD3"/>
    <property type="match status" value="2"/>
</dbReference>
<evidence type="ECO:0000256" key="3">
    <source>
        <dbReference type="ARBA" id="ARBA00023277"/>
    </source>
</evidence>
<evidence type="ECO:0000256" key="5">
    <source>
        <dbReference type="RuleBase" id="RU000489"/>
    </source>
</evidence>
<dbReference type="InterPro" id="IPR001579">
    <property type="entry name" value="Glyco_hydro_18_chit_AS"/>
</dbReference>
<dbReference type="Pfam" id="PF02839">
    <property type="entry name" value="CBM_5_12"/>
    <property type="match status" value="2"/>
</dbReference>
<keyword evidence="4 5" id="KW-0326">Glycosidase</keyword>
<dbReference type="CDD" id="cd06548">
    <property type="entry name" value="GH18_chitinase"/>
    <property type="match status" value="1"/>
</dbReference>
<feature type="compositionally biased region" description="Acidic residues" evidence="6">
    <location>
        <begin position="93"/>
        <end position="134"/>
    </location>
</feature>
<evidence type="ECO:0000256" key="2">
    <source>
        <dbReference type="ARBA" id="ARBA00023024"/>
    </source>
</evidence>
<keyword evidence="7" id="KW-0732">Signal</keyword>
<feature type="region of interest" description="Disordered" evidence="6">
    <location>
        <begin position="85"/>
        <end position="153"/>
    </location>
</feature>
<evidence type="ECO:0000313" key="9">
    <source>
        <dbReference type="EMBL" id="MFD2840249.1"/>
    </source>
</evidence>
<sequence length="872" mass="93700">MRNTSRSRYTRVGALFSAVVVTASLALASPAAQAADGPACSTPWQSGTVYTGGQEVSYEGDNYRAKWWTNSEVPGASQWGAWEKIGSCGSEVPDPDPTETPDPDPTETPDPDPTETPDPDPTETPDPDPTETPDPDQPWTSNPDEICRPDGLYQTPGVDVPYCTIYDEDGREKLPNGLEHRVIGYFTSWRTGANDAPRYLASDIPWNKVSHLNYAFAHIGSDGKVSVNEQAAGNAATDKTWPGVAGAEMDPEYPYTGHFNQLNKFKKQNPGVKTLVSVGGWAETGGHFDADGDRIADGGFYAMTQTQAKIDTFADSAVEFIRAYGFDGVDIDYEYATSNSKAGNPDDFHISDKRRGQLWAEYEDLMKTLREKLDIAGAEDGKHYMLTIAAPASGWLLRGMEVHQIAQYLDYVNIMSYDLHGAWNNYVGGNAALYDDGKDPELAAGGVYNAYSNIGYLNTDWAAHYFRGSMPAGRINIGVPFYTRGWTGVTGGENGFGGSAPLPDQTKCPSGTGPSLGGNSKCGAGAVGIDNLWHDSDPQGNEVPSGVNPIWHLLNLQNGVVGDYVDAYNVPNAITGAYTHHFDDVTKVEWWWNNTTKTFITGDSDAAISAKANYVADKGLGGVMIWELAGDYDYNADKGQYEMGSSLVNLIHDRLSNSSPYGASKANVEMPTKAIDLQVKYSEFALGDNNYPINPRVTFTNNSDITIPAGAVITFDTATSDTGEMGEQSGWGITKIASDHTGSNVGGLKGDFHTYELKVPAGGIAPGASASTKFSWRLPMTQISNLRISFGGETFATLYDLPRNVTLASAPTGNGNGNGNGGTCSAAAWVATSVYTGGQTVSHGGKEYTAKWWTQGDTPGTDAVWDETRTCR</sequence>
<dbReference type="RefSeq" id="WP_377466033.1">
    <property type="nucleotide sequence ID" value="NZ_JBHUOP010000002.1"/>
</dbReference>
<comment type="caution">
    <text evidence="9">The sequence shown here is derived from an EMBL/GenBank/DDBJ whole genome shotgun (WGS) entry which is preliminary data.</text>
</comment>
<evidence type="ECO:0000259" key="8">
    <source>
        <dbReference type="PROSITE" id="PS51910"/>
    </source>
</evidence>
<dbReference type="PROSITE" id="PS51910">
    <property type="entry name" value="GH18_2"/>
    <property type="match status" value="1"/>
</dbReference>
<dbReference type="InterPro" id="IPR017853">
    <property type="entry name" value="GH"/>
</dbReference>
<dbReference type="CDD" id="cd12215">
    <property type="entry name" value="ChiC_BD"/>
    <property type="match status" value="2"/>
</dbReference>
<dbReference type="InterPro" id="IPR029070">
    <property type="entry name" value="Chitinase_insertion_sf"/>
</dbReference>
<dbReference type="PANTHER" id="PTHR11177:SF308">
    <property type="entry name" value="CHITINASE A"/>
    <property type="match status" value="1"/>
</dbReference>
<dbReference type="InterPro" id="IPR003610">
    <property type="entry name" value="CBM5/12"/>
</dbReference>
<dbReference type="SUPFAM" id="SSF54556">
    <property type="entry name" value="Chitinase insertion domain"/>
    <property type="match status" value="1"/>
</dbReference>
<dbReference type="GO" id="GO:0016787">
    <property type="term" value="F:hydrolase activity"/>
    <property type="evidence" value="ECO:0007669"/>
    <property type="project" value="UniProtKB-KW"/>
</dbReference>
<reference evidence="10" key="1">
    <citation type="journal article" date="2019" name="Int. J. Syst. Evol. Microbiol.">
        <title>The Global Catalogue of Microorganisms (GCM) 10K type strain sequencing project: providing services to taxonomists for standard genome sequencing and annotation.</title>
        <authorList>
            <consortium name="The Broad Institute Genomics Platform"/>
            <consortium name="The Broad Institute Genome Sequencing Center for Infectious Disease"/>
            <person name="Wu L."/>
            <person name="Ma J."/>
        </authorList>
    </citation>
    <scope>NUCLEOTIDE SEQUENCE [LARGE SCALE GENOMIC DNA]</scope>
    <source>
        <strain evidence="10">KCTC 33576</strain>
    </source>
</reference>
<evidence type="ECO:0000256" key="4">
    <source>
        <dbReference type="ARBA" id="ARBA00023295"/>
    </source>
</evidence>
<organism evidence="9 10">
    <name type="scientific">Populibacterium corticicola</name>
    <dbReference type="NCBI Taxonomy" id="1812826"/>
    <lineage>
        <taxon>Bacteria</taxon>
        <taxon>Bacillati</taxon>
        <taxon>Actinomycetota</taxon>
        <taxon>Actinomycetes</taxon>
        <taxon>Micrococcales</taxon>
        <taxon>Jonesiaceae</taxon>
        <taxon>Populibacterium</taxon>
    </lineage>
</organism>
<dbReference type="InterPro" id="IPR050314">
    <property type="entry name" value="Glycosyl_Hydrlase_18"/>
</dbReference>
<feature type="chain" id="PRO_5045301024" evidence="7">
    <location>
        <begin position="35"/>
        <end position="872"/>
    </location>
</feature>
<name>A0ABW5XGM6_9MICO</name>
<dbReference type="EMBL" id="JBHUOP010000002">
    <property type="protein sequence ID" value="MFD2840249.1"/>
    <property type="molecule type" value="Genomic_DNA"/>
</dbReference>
<protein>
    <submittedName>
        <fullName evidence="9">Glycosyl hydrolase family 18 protein</fullName>
    </submittedName>
</protein>
<feature type="domain" description="GH18" evidence="8">
    <location>
        <begin position="180"/>
        <end position="658"/>
    </location>
</feature>
<dbReference type="Pfam" id="PF06483">
    <property type="entry name" value="ChiC"/>
    <property type="match status" value="1"/>
</dbReference>
<keyword evidence="2" id="KW-0624">Polysaccharide degradation</keyword>
<dbReference type="PROSITE" id="PS01095">
    <property type="entry name" value="GH18_1"/>
    <property type="match status" value="1"/>
</dbReference>
<dbReference type="SUPFAM" id="SSF51445">
    <property type="entry name" value="(Trans)glycosidases"/>
    <property type="match status" value="1"/>
</dbReference>
<dbReference type="InterPro" id="IPR009470">
    <property type="entry name" value="Chi_C"/>
</dbReference>
<evidence type="ECO:0000313" key="10">
    <source>
        <dbReference type="Proteomes" id="UP001597391"/>
    </source>
</evidence>
<keyword evidence="3" id="KW-0119">Carbohydrate metabolism</keyword>
<keyword evidence="2" id="KW-0146">Chitin degradation</keyword>